<keyword evidence="2" id="KW-1185">Reference proteome</keyword>
<name>L0L2S0_METHD</name>
<keyword evidence="1" id="KW-0614">Plasmid</keyword>
<sequence>MPRSQEEFDELLDVLPNEDSKLIAIKALDLDISLCSAIELLENTRNIWISGPLPEYEI</sequence>
<gene>
    <name evidence="1" type="ordered locus">Metho_2464</name>
</gene>
<geneLocation type="plasmid" evidence="1 2">
    <name>pMETHO01</name>
</geneLocation>
<evidence type="ECO:0000313" key="2">
    <source>
        <dbReference type="Proteomes" id="UP000010866"/>
    </source>
</evidence>
<dbReference type="RefSeq" id="WP_015313736.1">
    <property type="nucleotide sequence ID" value="NC_019972.1"/>
</dbReference>
<reference evidence="2" key="1">
    <citation type="submission" date="2012-02" db="EMBL/GenBank/DDBJ databases">
        <title>Complete sequence of plasmid of Methanomethylovorans hollandica DSM 15978.</title>
        <authorList>
            <person name="Lucas S."/>
            <person name="Copeland A."/>
            <person name="Lapidus A."/>
            <person name="Glavina del Rio T."/>
            <person name="Dalin E."/>
            <person name="Tice H."/>
            <person name="Bruce D."/>
            <person name="Goodwin L."/>
            <person name="Pitluck S."/>
            <person name="Peters L."/>
            <person name="Mikhailova N."/>
            <person name="Held B."/>
            <person name="Kyrpides N."/>
            <person name="Mavromatis K."/>
            <person name="Ivanova N."/>
            <person name="Brettin T."/>
            <person name="Detter J.C."/>
            <person name="Han C."/>
            <person name="Larimer F."/>
            <person name="Land M."/>
            <person name="Hauser L."/>
            <person name="Markowitz V."/>
            <person name="Cheng J.-F."/>
            <person name="Hugenholtz P."/>
            <person name="Woyke T."/>
            <person name="Wu D."/>
            <person name="Spring S."/>
            <person name="Schroeder M."/>
            <person name="Brambilla E."/>
            <person name="Klenk H.-P."/>
            <person name="Eisen J.A."/>
        </authorList>
    </citation>
    <scope>NUCLEOTIDE SEQUENCE [LARGE SCALE GENOMIC DNA]</scope>
    <source>
        <strain evidence="2">DSM 15978 / NBRC 107637 / DMS1</strain>
        <plasmid evidence="2">Plasmid pMETHO01</plasmid>
    </source>
</reference>
<dbReference type="HOGENOM" id="CLU_2968469_0_0_2"/>
<evidence type="ECO:0000313" key="1">
    <source>
        <dbReference type="EMBL" id="AGB50604.1"/>
    </source>
</evidence>
<proteinExistence type="predicted"/>
<dbReference type="KEGG" id="mhz:Metho_2464"/>
<dbReference type="GeneID" id="43009747"/>
<organism evidence="1 2">
    <name type="scientific">Methanomethylovorans hollandica (strain DSM 15978 / NBRC 107637 / DMS1)</name>
    <dbReference type="NCBI Taxonomy" id="867904"/>
    <lineage>
        <taxon>Archaea</taxon>
        <taxon>Methanobacteriati</taxon>
        <taxon>Methanobacteriota</taxon>
        <taxon>Stenosarchaea group</taxon>
        <taxon>Methanomicrobia</taxon>
        <taxon>Methanosarcinales</taxon>
        <taxon>Methanosarcinaceae</taxon>
        <taxon>Methanomethylovorans</taxon>
    </lineage>
</organism>
<dbReference type="AlphaFoldDB" id="L0L2S0"/>
<protein>
    <submittedName>
        <fullName evidence="1">Uncharacterized protein</fullName>
    </submittedName>
</protein>
<accession>L0L2S0</accession>
<dbReference type="Proteomes" id="UP000010866">
    <property type="component" value="Plasmid pMETHO01"/>
</dbReference>
<dbReference type="EMBL" id="CP003363">
    <property type="protein sequence ID" value="AGB50604.1"/>
    <property type="molecule type" value="Genomic_DNA"/>
</dbReference>